<gene>
    <name evidence="2" type="ORF">EHS24_004041</name>
</gene>
<organism evidence="2 3">
    <name type="scientific">Apiotrichum porosum</name>
    <dbReference type="NCBI Taxonomy" id="105984"/>
    <lineage>
        <taxon>Eukaryota</taxon>
        <taxon>Fungi</taxon>
        <taxon>Dikarya</taxon>
        <taxon>Basidiomycota</taxon>
        <taxon>Agaricomycotina</taxon>
        <taxon>Tremellomycetes</taxon>
        <taxon>Trichosporonales</taxon>
        <taxon>Trichosporonaceae</taxon>
        <taxon>Apiotrichum</taxon>
    </lineage>
</organism>
<sequence>MSYPEPVSYSSLKDLKKGKGHGGGGVPPPPPSSYAQFYDVEPAQTSSWRQQNPAPSRPVAVNPTKYVDPSKRKEGQDAPTYHRKVAEGDGKDQQPAQGGVWNNVTNTASQGWDNVNDANRRDQVLGGIGHGAAKVAGGAIKMVGKGIWAVGKAATR</sequence>
<dbReference type="Proteomes" id="UP000279236">
    <property type="component" value="Unassembled WGS sequence"/>
</dbReference>
<name>A0A427Y445_9TREE</name>
<comment type="caution">
    <text evidence="2">The sequence shown here is derived from an EMBL/GenBank/DDBJ whole genome shotgun (WGS) entry which is preliminary data.</text>
</comment>
<dbReference type="OrthoDB" id="10659287at2759"/>
<evidence type="ECO:0000313" key="3">
    <source>
        <dbReference type="Proteomes" id="UP000279236"/>
    </source>
</evidence>
<feature type="region of interest" description="Disordered" evidence="1">
    <location>
        <begin position="1"/>
        <end position="115"/>
    </location>
</feature>
<protein>
    <submittedName>
        <fullName evidence="2">Uncharacterized protein</fullName>
    </submittedName>
</protein>
<dbReference type="RefSeq" id="XP_028478645.1">
    <property type="nucleotide sequence ID" value="XM_028619673.1"/>
</dbReference>
<dbReference type="GeneID" id="39588584"/>
<keyword evidence="3" id="KW-1185">Reference proteome</keyword>
<feature type="compositionally biased region" description="Polar residues" evidence="1">
    <location>
        <begin position="43"/>
        <end position="54"/>
    </location>
</feature>
<proteinExistence type="predicted"/>
<dbReference type="EMBL" id="RSCE01000002">
    <property type="protein sequence ID" value="RSH85860.1"/>
    <property type="molecule type" value="Genomic_DNA"/>
</dbReference>
<reference evidence="2 3" key="1">
    <citation type="submission" date="2018-11" db="EMBL/GenBank/DDBJ databases">
        <title>Genome sequence of Apiotrichum porosum DSM 27194.</title>
        <authorList>
            <person name="Aliyu H."/>
            <person name="Gorte O."/>
            <person name="Ochsenreither K."/>
        </authorList>
    </citation>
    <scope>NUCLEOTIDE SEQUENCE [LARGE SCALE GENOMIC DNA]</scope>
    <source>
        <strain evidence="2 3">DSM 27194</strain>
    </source>
</reference>
<dbReference type="AlphaFoldDB" id="A0A427Y445"/>
<evidence type="ECO:0000313" key="2">
    <source>
        <dbReference type="EMBL" id="RSH85860.1"/>
    </source>
</evidence>
<feature type="compositionally biased region" description="Polar residues" evidence="1">
    <location>
        <begin position="94"/>
        <end position="115"/>
    </location>
</feature>
<accession>A0A427Y445</accession>
<evidence type="ECO:0000256" key="1">
    <source>
        <dbReference type="SAM" id="MobiDB-lite"/>
    </source>
</evidence>